<feature type="domain" description="DUF3298" evidence="2">
    <location>
        <begin position="184"/>
        <end position="249"/>
    </location>
</feature>
<dbReference type="Proteomes" id="UP000076276">
    <property type="component" value="Unassembled WGS sequence"/>
</dbReference>
<protein>
    <recommendedName>
        <fullName evidence="2">DUF3298 domain-containing protein</fullName>
    </recommendedName>
</protein>
<feature type="chain" id="PRO_5007592181" description="DUF3298 domain-containing protein" evidence="1">
    <location>
        <begin position="30"/>
        <end position="269"/>
    </location>
</feature>
<proteinExistence type="predicted"/>
<gene>
    <name evidence="3" type="ORF">AZH43_11150</name>
</gene>
<dbReference type="STRING" id="1806892.AZH43_11150"/>
<dbReference type="OrthoDB" id="6697831at2"/>
<evidence type="ECO:0000256" key="1">
    <source>
        <dbReference type="SAM" id="SignalP"/>
    </source>
</evidence>
<evidence type="ECO:0000313" key="3">
    <source>
        <dbReference type="EMBL" id="KYQ72199.1"/>
    </source>
</evidence>
<dbReference type="PROSITE" id="PS51257">
    <property type="entry name" value="PROKAR_LIPOPROTEIN"/>
    <property type="match status" value="1"/>
</dbReference>
<sequence>MNMLHQKVFHKKAAAAAIAAFFSISLLTACQPRNEPVQDSDKNKQAAAVKTDSIPLIESKAAAMKLTKPEACDAEGCTQYSIQTVETNVDWINQYFAERIQKADPIAFSTVPNEKVNLAEGAEPGLGQSTTSVRYISQWGKIATFALESYTYTAGAAHGMYHVEYVNFDLKAKKRLALQDVLLKGAEAKVMSALYDANSMWLEEHNIERGKLQLSDNFYYGASGIVFVYPLYELASYAEGMTELNLPYQMTKGMFKPEYLPNLPNYENQ</sequence>
<keyword evidence="1" id="KW-0732">Signal</keyword>
<dbReference type="Gene3D" id="3.90.640.20">
    <property type="entry name" value="Heat-shock cognate protein, ATPase"/>
    <property type="match status" value="1"/>
</dbReference>
<accession>A0A151Y2K0</accession>
<dbReference type="Pfam" id="PF11738">
    <property type="entry name" value="DUF3298"/>
    <property type="match status" value="1"/>
</dbReference>
<dbReference type="Gene3D" id="3.30.565.40">
    <property type="entry name" value="Fervidobacterium nodosum Rt17-B1 like"/>
    <property type="match status" value="1"/>
</dbReference>
<dbReference type="InterPro" id="IPR037126">
    <property type="entry name" value="PdaC/RsiV-like_sf"/>
</dbReference>
<name>A0A151Y2K0_9GAMM</name>
<reference evidence="3 4" key="1">
    <citation type="submission" date="2016-03" db="EMBL/GenBank/DDBJ databases">
        <title>Acinetobacter genomospecies 28 strain ANC 4149.</title>
        <authorList>
            <person name="Radolfova-Krizova L."/>
            <person name="Nemec A."/>
        </authorList>
    </citation>
    <scope>NUCLEOTIDE SEQUENCE [LARGE SCALE GENOMIC DNA]</scope>
    <source>
        <strain evidence="3 4">ANC 4149</strain>
    </source>
</reference>
<dbReference type="AlphaFoldDB" id="A0A151Y2K0"/>
<keyword evidence="4" id="KW-1185">Reference proteome</keyword>
<dbReference type="EMBL" id="LUAW01000018">
    <property type="protein sequence ID" value="KYQ72199.1"/>
    <property type="molecule type" value="Genomic_DNA"/>
</dbReference>
<evidence type="ECO:0000259" key="2">
    <source>
        <dbReference type="Pfam" id="PF11738"/>
    </source>
</evidence>
<comment type="caution">
    <text evidence="3">The sequence shown here is derived from an EMBL/GenBank/DDBJ whole genome shotgun (WGS) entry which is preliminary data.</text>
</comment>
<dbReference type="InterPro" id="IPR021729">
    <property type="entry name" value="DUF3298"/>
</dbReference>
<organism evidence="3 4">
    <name type="scientific">Acinetobacter pragensis</name>
    <dbReference type="NCBI Taxonomy" id="1806892"/>
    <lineage>
        <taxon>Bacteria</taxon>
        <taxon>Pseudomonadati</taxon>
        <taxon>Pseudomonadota</taxon>
        <taxon>Gammaproteobacteria</taxon>
        <taxon>Moraxellales</taxon>
        <taxon>Moraxellaceae</taxon>
        <taxon>Acinetobacter</taxon>
    </lineage>
</organism>
<evidence type="ECO:0000313" key="4">
    <source>
        <dbReference type="Proteomes" id="UP000076276"/>
    </source>
</evidence>
<feature type="signal peptide" evidence="1">
    <location>
        <begin position="1"/>
        <end position="29"/>
    </location>
</feature>